<gene>
    <name evidence="2" type="ORF">FB474_3067</name>
</gene>
<feature type="domain" description="FAD-dependent urate hydroxylase HpyO/Asp monooxygenase CreE-like FAD/NAD(P)-binding" evidence="1">
    <location>
        <begin position="35"/>
        <end position="184"/>
    </location>
</feature>
<dbReference type="OrthoDB" id="101972at2"/>
<evidence type="ECO:0000259" key="1">
    <source>
        <dbReference type="Pfam" id="PF13454"/>
    </source>
</evidence>
<proteinExistence type="predicted"/>
<dbReference type="Gene3D" id="1.25.40.10">
    <property type="entry name" value="Tetratricopeptide repeat domain"/>
    <property type="match status" value="1"/>
</dbReference>
<dbReference type="AlphaFoldDB" id="A0A542ZMT5"/>
<dbReference type="InterPro" id="IPR036188">
    <property type="entry name" value="FAD/NAD-bd_sf"/>
</dbReference>
<comment type="caution">
    <text evidence="2">The sequence shown here is derived from an EMBL/GenBank/DDBJ whole genome shotgun (WGS) entry which is preliminary data.</text>
</comment>
<dbReference type="InterPro" id="IPR011990">
    <property type="entry name" value="TPR-like_helical_dom_sf"/>
</dbReference>
<keyword evidence="3" id="KW-1185">Reference proteome</keyword>
<evidence type="ECO:0000313" key="3">
    <source>
        <dbReference type="Proteomes" id="UP000319514"/>
    </source>
</evidence>
<dbReference type="PRINTS" id="PR00368">
    <property type="entry name" value="FADPNR"/>
</dbReference>
<dbReference type="SUPFAM" id="SSF48452">
    <property type="entry name" value="TPR-like"/>
    <property type="match status" value="1"/>
</dbReference>
<reference evidence="2 3" key="1">
    <citation type="submission" date="2019-06" db="EMBL/GenBank/DDBJ databases">
        <title>Sequencing the genomes of 1000 actinobacteria strains.</title>
        <authorList>
            <person name="Klenk H.-P."/>
        </authorList>
    </citation>
    <scope>NUCLEOTIDE SEQUENCE [LARGE SCALE GENOMIC DNA]</scope>
    <source>
        <strain evidence="2 3">DSM 18082</strain>
    </source>
</reference>
<organism evidence="2 3">
    <name type="scientific">Oryzihumus leptocrescens</name>
    <dbReference type="NCBI Taxonomy" id="297536"/>
    <lineage>
        <taxon>Bacteria</taxon>
        <taxon>Bacillati</taxon>
        <taxon>Actinomycetota</taxon>
        <taxon>Actinomycetes</taxon>
        <taxon>Micrococcales</taxon>
        <taxon>Intrasporangiaceae</taxon>
        <taxon>Oryzihumus</taxon>
    </lineage>
</organism>
<sequence length="914" mass="96592">MSGDPSCGCRDTRPALSLPGAAPPVSPPDGLVVGIIGAGAAGTLTALHLLRALRRRGSRASIVMIDPARATGRGVAYSTEDERHLLNVPAAGMSAFPDEPGHLLDWARAHHDADTGPGEFLPRHVYGTYLADTLHRELAAASTVDLHRVTAHAVDLQSRHRSHRIQLCTGGTVVAGSVVLATGNNAPGTGWAPPALLASPRFVADPWSPGALPALAAADGDVLLVGTGLTMVDVALSAARPGRTLYAISRHGRLPMVHAAHPQPAVEPTDLPDELDLDGGSLREAVLAHVRRTVRETGDWRPAIDGLRAHTGRLWSALCDDCRADLLRRDASGWDVHRHRMPRRTAAAVGQMRASGALQVATAEVVAVDDDGSALVVHLSDGTTRRVGHVVNCTGPLADVELAGDPLLTAMLDHRHAVPGPMRMGLATDRDGRVRAADHTVGSLWTLGSPRRGELWESTAIPEIRAQAATIAEAVVGALAVPGRPRPRDLMGLSLSTTAAAAAAYNDGLGRVLRVQSGADDAFRRAAELDPGFALAHAALALLGHEGGADGDVSAYLAAAQGAVRARGDDRERSLVEVITRRVQDCRGGGATALVHHIEAHPRDALAVSAAVPTIAFSGVTDVQQDAWALVEGLAPAYGDDWWYAGLLAFVRQDQGRYDEAAELAGSALRVDAASGHAVHAQTHVYYETGQHVAGLQWLSPWIATSGRGASHRAHFSWHAALHELSLGDLDALHRRYDGELAPPHVTGVRALVDSASLLWRCRMTGSWTEDLPLPAVLELVGVELLERPSTPFTAMHAALALAAAGDVAGLSRLRAHAAAAASPVMTDVVVSLCDALVAVVEARWCEAVRVLRLLGPWLVQLGGSAAQREIVEDTLLHALIGARRCDEARTLLEARLDRRPSPLDRQRLRRVPV</sequence>
<protein>
    <submittedName>
        <fullName evidence="2">Putative NAD(P)/FAD-binding protein YdhS</fullName>
    </submittedName>
</protein>
<dbReference type="Pfam" id="PF13454">
    <property type="entry name" value="NAD_binding_9"/>
    <property type="match status" value="1"/>
</dbReference>
<dbReference type="SUPFAM" id="SSF51905">
    <property type="entry name" value="FAD/NAD(P)-binding domain"/>
    <property type="match status" value="1"/>
</dbReference>
<dbReference type="InterPro" id="IPR052189">
    <property type="entry name" value="L-asp_N-monooxygenase_NS-form"/>
</dbReference>
<dbReference type="RefSeq" id="WP_141789403.1">
    <property type="nucleotide sequence ID" value="NZ_BAAAKX010000018.1"/>
</dbReference>
<dbReference type="EMBL" id="VFOQ01000001">
    <property type="protein sequence ID" value="TQL61653.1"/>
    <property type="molecule type" value="Genomic_DNA"/>
</dbReference>
<dbReference type="InterPro" id="IPR038732">
    <property type="entry name" value="HpyO/CreE_NAD-binding"/>
</dbReference>
<dbReference type="Gene3D" id="3.50.50.60">
    <property type="entry name" value="FAD/NAD(P)-binding domain"/>
    <property type="match status" value="1"/>
</dbReference>
<dbReference type="Proteomes" id="UP000319514">
    <property type="component" value="Unassembled WGS sequence"/>
</dbReference>
<evidence type="ECO:0000313" key="2">
    <source>
        <dbReference type="EMBL" id="TQL61653.1"/>
    </source>
</evidence>
<dbReference type="PANTHER" id="PTHR40254">
    <property type="entry name" value="BLR0577 PROTEIN"/>
    <property type="match status" value="1"/>
</dbReference>
<name>A0A542ZMT5_9MICO</name>
<dbReference type="PANTHER" id="PTHR40254:SF1">
    <property type="entry name" value="BLR0577 PROTEIN"/>
    <property type="match status" value="1"/>
</dbReference>
<accession>A0A542ZMT5</accession>